<evidence type="ECO:0000256" key="5">
    <source>
        <dbReference type="ARBA" id="ARBA00023136"/>
    </source>
</evidence>
<evidence type="ECO:0000256" key="1">
    <source>
        <dbReference type="ARBA" id="ARBA00004651"/>
    </source>
</evidence>
<feature type="transmembrane region" description="Helical" evidence="6">
    <location>
        <begin position="14"/>
        <end position="41"/>
    </location>
</feature>
<reference evidence="8 9" key="1">
    <citation type="submission" date="2024-06" db="EMBL/GenBank/DDBJ databases">
        <title>Sorghum-associated microbial communities from plants grown in Nebraska, USA.</title>
        <authorList>
            <person name="Schachtman D."/>
        </authorList>
    </citation>
    <scope>NUCLEOTIDE SEQUENCE [LARGE SCALE GENOMIC DNA]</scope>
    <source>
        <strain evidence="8 9">2814</strain>
    </source>
</reference>
<dbReference type="Pfam" id="PF00482">
    <property type="entry name" value="T2SSF"/>
    <property type="match status" value="1"/>
</dbReference>
<dbReference type="Proteomes" id="UP001549313">
    <property type="component" value="Unassembled WGS sequence"/>
</dbReference>
<feature type="transmembrane region" description="Helical" evidence="6">
    <location>
        <begin position="117"/>
        <end position="137"/>
    </location>
</feature>
<dbReference type="RefSeq" id="WP_354088899.1">
    <property type="nucleotide sequence ID" value="NZ_JBEPTF010000002.1"/>
</dbReference>
<keyword evidence="5 6" id="KW-0472">Membrane</keyword>
<organism evidence="8 9">
    <name type="scientific">Brevundimonas faecalis</name>
    <dbReference type="NCBI Taxonomy" id="947378"/>
    <lineage>
        <taxon>Bacteria</taxon>
        <taxon>Pseudomonadati</taxon>
        <taxon>Pseudomonadota</taxon>
        <taxon>Alphaproteobacteria</taxon>
        <taxon>Caulobacterales</taxon>
        <taxon>Caulobacteraceae</taxon>
        <taxon>Brevundimonas</taxon>
    </lineage>
</organism>
<keyword evidence="9" id="KW-1185">Reference proteome</keyword>
<evidence type="ECO:0000256" key="6">
    <source>
        <dbReference type="SAM" id="Phobius"/>
    </source>
</evidence>
<sequence length="332" mass="35933">MEGFMRFITDPQNLLSIGVGIAVFASVLTLLSSFTGGAALGKRMKAVAERREELKRRSRQAMKGTSTSASNLRHVDDSFKQRVVERLNLTKLLEDPKVAENMAQAGWRGPKPLNTFYFFRFAMPFALGGLVGLYLLAVDDFNLPGTMKLAIIVGAFAVGFYAPNIYLSNHIQKRRQSIVAAFPDALDLLLICVESGMSIEAAVQKVSQEIGGQSIDLAEELSLLSAELSYLPERRLAYEGLAKRVNHAGVKGVATAMTQAETYGTPLGGALRVMAKENRDLRLAAAEKKAAALPAQLTVPMIVFFLPVLFVVILGPAIINIIDMMKTNGGAG</sequence>
<gene>
    <name evidence="8" type="ORF">ABIE19_001877</name>
</gene>
<feature type="transmembrane region" description="Helical" evidence="6">
    <location>
        <begin position="149"/>
        <end position="167"/>
    </location>
</feature>
<comment type="caution">
    <text evidence="8">The sequence shown here is derived from an EMBL/GenBank/DDBJ whole genome shotgun (WGS) entry which is preliminary data.</text>
</comment>
<evidence type="ECO:0000313" key="8">
    <source>
        <dbReference type="EMBL" id="MET4683947.1"/>
    </source>
</evidence>
<feature type="domain" description="Type II secretion system protein GspF" evidence="7">
    <location>
        <begin position="186"/>
        <end position="314"/>
    </location>
</feature>
<keyword evidence="2" id="KW-1003">Cell membrane</keyword>
<dbReference type="EMBL" id="JBEPTF010000002">
    <property type="protein sequence ID" value="MET4683947.1"/>
    <property type="molecule type" value="Genomic_DNA"/>
</dbReference>
<accession>A0ABV2RBL0</accession>
<comment type="subcellular location">
    <subcellularLocation>
        <location evidence="1">Cell membrane</location>
        <topology evidence="1">Multi-pass membrane protein</topology>
    </subcellularLocation>
</comment>
<protein>
    <submittedName>
        <fullName evidence="8">Tight adherence protein C</fullName>
    </submittedName>
</protein>
<evidence type="ECO:0000256" key="3">
    <source>
        <dbReference type="ARBA" id="ARBA00022692"/>
    </source>
</evidence>
<proteinExistence type="predicted"/>
<evidence type="ECO:0000259" key="7">
    <source>
        <dbReference type="Pfam" id="PF00482"/>
    </source>
</evidence>
<keyword evidence="3 6" id="KW-0812">Transmembrane</keyword>
<dbReference type="PANTHER" id="PTHR35007">
    <property type="entry name" value="INTEGRAL MEMBRANE PROTEIN-RELATED"/>
    <property type="match status" value="1"/>
</dbReference>
<feature type="transmembrane region" description="Helical" evidence="6">
    <location>
        <begin position="297"/>
        <end position="322"/>
    </location>
</feature>
<evidence type="ECO:0000256" key="4">
    <source>
        <dbReference type="ARBA" id="ARBA00022989"/>
    </source>
</evidence>
<dbReference type="PANTHER" id="PTHR35007:SF2">
    <property type="entry name" value="PILUS ASSEMBLE PROTEIN"/>
    <property type="match status" value="1"/>
</dbReference>
<keyword evidence="4 6" id="KW-1133">Transmembrane helix</keyword>
<dbReference type="InterPro" id="IPR018076">
    <property type="entry name" value="T2SS_GspF_dom"/>
</dbReference>
<name>A0ABV2RBL0_9CAUL</name>
<evidence type="ECO:0000313" key="9">
    <source>
        <dbReference type="Proteomes" id="UP001549313"/>
    </source>
</evidence>
<evidence type="ECO:0000256" key="2">
    <source>
        <dbReference type="ARBA" id="ARBA00022475"/>
    </source>
</evidence>